<keyword evidence="2" id="KW-0963">Cytoplasm</keyword>
<dbReference type="RefSeq" id="WP_104935828.1">
    <property type="nucleotide sequence ID" value="NZ_CP021255.1"/>
</dbReference>
<reference evidence="3 4" key="1">
    <citation type="journal article" date="2018" name="MBio">
        <title>Insights into the evolution of host association through the isolation and characterization of a novel human periodontal pathobiont, Desulfobulbus oralis.</title>
        <authorList>
            <person name="Cross K.L."/>
            <person name="Chirania P."/>
            <person name="Xiong W."/>
            <person name="Beall C.J."/>
            <person name="Elkins J.G."/>
            <person name="Giannone R.J."/>
            <person name="Griffen A.L."/>
            <person name="Guss A.M."/>
            <person name="Hettich R.L."/>
            <person name="Joshi S.S."/>
            <person name="Mokrzan E.M."/>
            <person name="Martin R.K."/>
            <person name="Zhulin I.B."/>
            <person name="Leys E.J."/>
            <person name="Podar M."/>
        </authorList>
    </citation>
    <scope>NUCLEOTIDE SEQUENCE [LARGE SCALE GENOMIC DNA]</scope>
    <source>
        <strain evidence="3 4">ORNL</strain>
    </source>
</reference>
<dbReference type="NCBIfam" id="TIGR00090">
    <property type="entry name" value="rsfS_iojap_ybeB"/>
    <property type="match status" value="1"/>
</dbReference>
<dbReference type="Gene3D" id="3.30.460.10">
    <property type="entry name" value="Beta Polymerase, domain 2"/>
    <property type="match status" value="1"/>
</dbReference>
<dbReference type="GO" id="GO:0005737">
    <property type="term" value="C:cytoplasm"/>
    <property type="evidence" value="ECO:0007669"/>
    <property type="project" value="UniProtKB-SubCell"/>
</dbReference>
<gene>
    <name evidence="2" type="primary">rsfS</name>
    <name evidence="3" type="ORF">CAY53_02765</name>
</gene>
<keyword evidence="2" id="KW-0810">Translation regulation</keyword>
<dbReference type="HAMAP" id="MF_01477">
    <property type="entry name" value="Iojap_RsfS"/>
    <property type="match status" value="1"/>
</dbReference>
<dbReference type="SUPFAM" id="SSF81301">
    <property type="entry name" value="Nucleotidyltransferase"/>
    <property type="match status" value="1"/>
</dbReference>
<dbReference type="InterPro" id="IPR043519">
    <property type="entry name" value="NT_sf"/>
</dbReference>
<dbReference type="Proteomes" id="UP000239867">
    <property type="component" value="Chromosome"/>
</dbReference>
<keyword evidence="2" id="KW-0678">Repressor</keyword>
<evidence type="ECO:0000256" key="1">
    <source>
        <dbReference type="ARBA" id="ARBA00010574"/>
    </source>
</evidence>
<evidence type="ECO:0000313" key="4">
    <source>
        <dbReference type="Proteomes" id="UP000239867"/>
    </source>
</evidence>
<dbReference type="KEGG" id="deo:CAY53_02765"/>
<proteinExistence type="inferred from homology"/>
<dbReference type="PANTHER" id="PTHR21043">
    <property type="entry name" value="IOJAP SUPERFAMILY ORTHOLOG"/>
    <property type="match status" value="1"/>
</dbReference>
<accession>A0A2L1GLI1</accession>
<dbReference type="OrthoDB" id="9793681at2"/>
<dbReference type="GO" id="GO:0043023">
    <property type="term" value="F:ribosomal large subunit binding"/>
    <property type="evidence" value="ECO:0007669"/>
    <property type="project" value="TreeGrafter"/>
</dbReference>
<evidence type="ECO:0000256" key="2">
    <source>
        <dbReference type="HAMAP-Rule" id="MF_01477"/>
    </source>
</evidence>
<comment type="subunit">
    <text evidence="2">Interacts with ribosomal protein uL14 (rplN).</text>
</comment>
<evidence type="ECO:0000313" key="3">
    <source>
        <dbReference type="EMBL" id="AVD70529.1"/>
    </source>
</evidence>
<dbReference type="AlphaFoldDB" id="A0A2L1GLI1"/>
<keyword evidence="4" id="KW-1185">Reference proteome</keyword>
<sequence>MRQLKQECRNLDGRALAAACVRIAEEAKAEDLVVLDVRGLASFTDYFLIMSGRSTRHVQGLAGAIEEALSAKRANARSSEGLNEGLWVLLDLGDVVVHVFYHEQRKFYDLEGLWHDSPRLDATALLAEASQGELP</sequence>
<comment type="subcellular location">
    <subcellularLocation>
        <location evidence="2">Cytoplasm</location>
    </subcellularLocation>
</comment>
<comment type="similarity">
    <text evidence="1 2">Belongs to the Iojap/RsfS family.</text>
</comment>
<dbReference type="GO" id="GO:0042256">
    <property type="term" value="P:cytosolic ribosome assembly"/>
    <property type="evidence" value="ECO:0007669"/>
    <property type="project" value="UniProtKB-UniRule"/>
</dbReference>
<protein>
    <recommendedName>
        <fullName evidence="2">Ribosomal silencing factor RsfS</fullName>
    </recommendedName>
</protein>
<organism evidence="3 4">
    <name type="scientific">Desulfobulbus oralis</name>
    <dbReference type="NCBI Taxonomy" id="1986146"/>
    <lineage>
        <taxon>Bacteria</taxon>
        <taxon>Pseudomonadati</taxon>
        <taxon>Thermodesulfobacteriota</taxon>
        <taxon>Desulfobulbia</taxon>
        <taxon>Desulfobulbales</taxon>
        <taxon>Desulfobulbaceae</taxon>
        <taxon>Desulfobulbus</taxon>
    </lineage>
</organism>
<dbReference type="EMBL" id="CP021255">
    <property type="protein sequence ID" value="AVD70529.1"/>
    <property type="molecule type" value="Genomic_DNA"/>
</dbReference>
<dbReference type="Pfam" id="PF02410">
    <property type="entry name" value="RsfS"/>
    <property type="match status" value="1"/>
</dbReference>
<dbReference type="GO" id="GO:0017148">
    <property type="term" value="P:negative regulation of translation"/>
    <property type="evidence" value="ECO:0007669"/>
    <property type="project" value="UniProtKB-UniRule"/>
</dbReference>
<dbReference type="InterPro" id="IPR004394">
    <property type="entry name" value="Iojap/RsfS/C7orf30"/>
</dbReference>
<dbReference type="GO" id="GO:0090071">
    <property type="term" value="P:negative regulation of ribosome biogenesis"/>
    <property type="evidence" value="ECO:0007669"/>
    <property type="project" value="UniProtKB-UniRule"/>
</dbReference>
<name>A0A2L1GLI1_9BACT</name>
<comment type="function">
    <text evidence="2">Functions as a ribosomal silencing factor. Interacts with ribosomal protein uL14 (rplN), blocking formation of intersubunit bridge B8. Prevents association of the 30S and 50S ribosomal subunits and the formation of functional ribosomes, thus repressing translation.</text>
</comment>
<dbReference type="PANTHER" id="PTHR21043:SF0">
    <property type="entry name" value="MITOCHONDRIAL ASSEMBLY OF RIBOSOMAL LARGE SUBUNIT PROTEIN 1"/>
    <property type="match status" value="1"/>
</dbReference>